<organism evidence="2 3">
    <name type="scientific">Actinacidiphila bryophytorum</name>
    <dbReference type="NCBI Taxonomy" id="1436133"/>
    <lineage>
        <taxon>Bacteria</taxon>
        <taxon>Bacillati</taxon>
        <taxon>Actinomycetota</taxon>
        <taxon>Actinomycetes</taxon>
        <taxon>Kitasatosporales</taxon>
        <taxon>Streptomycetaceae</taxon>
        <taxon>Actinacidiphila</taxon>
    </lineage>
</organism>
<comment type="caution">
    <text evidence="2">The sequence shown here is derived from an EMBL/GenBank/DDBJ whole genome shotgun (WGS) entry which is preliminary data.</text>
</comment>
<evidence type="ECO:0000313" key="2">
    <source>
        <dbReference type="EMBL" id="CAG7649668.1"/>
    </source>
</evidence>
<proteinExistence type="predicted"/>
<feature type="region of interest" description="Disordered" evidence="1">
    <location>
        <begin position="1"/>
        <end position="64"/>
    </location>
</feature>
<dbReference type="Proteomes" id="UP001153328">
    <property type="component" value="Unassembled WGS sequence"/>
</dbReference>
<accession>A0A9W4H488</accession>
<keyword evidence="3" id="KW-1185">Reference proteome</keyword>
<dbReference type="EMBL" id="CAJVAX010000019">
    <property type="protein sequence ID" value="CAG7649668.1"/>
    <property type="molecule type" value="Genomic_DNA"/>
</dbReference>
<evidence type="ECO:0000313" key="3">
    <source>
        <dbReference type="Proteomes" id="UP001153328"/>
    </source>
</evidence>
<sequence>MAGTARRAGRREPHPRHAQRHGAVSHGRPGRSPSRHSRTAPAADQDGRPPGSRDSQAQSAGSIPVIRSIEKAQANDLGLFVVWTI</sequence>
<name>A0A9W4H488_9ACTN</name>
<reference evidence="2" key="1">
    <citation type="submission" date="2021-06" db="EMBL/GenBank/DDBJ databases">
        <authorList>
            <person name="Arsene-Ploetze F."/>
        </authorList>
    </citation>
    <scope>NUCLEOTIDE SEQUENCE</scope>
    <source>
        <strain evidence="2">SBRY1</strain>
    </source>
</reference>
<feature type="compositionally biased region" description="Basic residues" evidence="1">
    <location>
        <begin position="7"/>
        <end position="20"/>
    </location>
</feature>
<dbReference type="AlphaFoldDB" id="A0A9W4H488"/>
<protein>
    <submittedName>
        <fullName evidence="2">Uncharacterized protein</fullName>
    </submittedName>
</protein>
<gene>
    <name evidence="2" type="ORF">SBRY_50160</name>
</gene>
<evidence type="ECO:0000256" key="1">
    <source>
        <dbReference type="SAM" id="MobiDB-lite"/>
    </source>
</evidence>